<evidence type="ECO:0000313" key="2">
    <source>
        <dbReference type="EMBL" id="KAL0163665.1"/>
    </source>
</evidence>
<evidence type="ECO:0000313" key="3">
    <source>
        <dbReference type="Proteomes" id="UP001529510"/>
    </source>
</evidence>
<feature type="non-terminal residue" evidence="2">
    <location>
        <position position="1"/>
    </location>
</feature>
<name>A0ABD0NQE1_CIRMR</name>
<evidence type="ECO:0000256" key="1">
    <source>
        <dbReference type="SAM" id="Phobius"/>
    </source>
</evidence>
<protein>
    <submittedName>
        <fullName evidence="2">Uncharacterized protein</fullName>
    </submittedName>
</protein>
<accession>A0ABD0NQE1</accession>
<gene>
    <name evidence="2" type="ORF">M9458_039418</name>
</gene>
<dbReference type="Proteomes" id="UP001529510">
    <property type="component" value="Unassembled WGS sequence"/>
</dbReference>
<keyword evidence="1" id="KW-0472">Membrane</keyword>
<feature type="non-terminal residue" evidence="2">
    <location>
        <position position="73"/>
    </location>
</feature>
<reference evidence="2 3" key="1">
    <citation type="submission" date="2024-05" db="EMBL/GenBank/DDBJ databases">
        <title>Genome sequencing and assembly of Indian major carp, Cirrhinus mrigala (Hamilton, 1822).</title>
        <authorList>
            <person name="Mohindra V."/>
            <person name="Chowdhury L.M."/>
            <person name="Lal K."/>
            <person name="Jena J.K."/>
        </authorList>
    </citation>
    <scope>NUCLEOTIDE SEQUENCE [LARGE SCALE GENOMIC DNA]</scope>
    <source>
        <strain evidence="2">CM1030</strain>
        <tissue evidence="2">Blood</tissue>
    </source>
</reference>
<keyword evidence="1" id="KW-0812">Transmembrane</keyword>
<feature type="transmembrane region" description="Helical" evidence="1">
    <location>
        <begin position="47"/>
        <end position="65"/>
    </location>
</feature>
<proteinExistence type="predicted"/>
<dbReference type="AlphaFoldDB" id="A0ABD0NQE1"/>
<sequence>ELKKEGSKANGEVLGRKRPRLTERFTEDMDSSMEIAEEDDEDYVSSLHLFFIFCFQIFLASDVWVGQKEATVV</sequence>
<dbReference type="EMBL" id="JAMKFB020000020">
    <property type="protein sequence ID" value="KAL0163665.1"/>
    <property type="molecule type" value="Genomic_DNA"/>
</dbReference>
<organism evidence="2 3">
    <name type="scientific">Cirrhinus mrigala</name>
    <name type="common">Mrigala</name>
    <dbReference type="NCBI Taxonomy" id="683832"/>
    <lineage>
        <taxon>Eukaryota</taxon>
        <taxon>Metazoa</taxon>
        <taxon>Chordata</taxon>
        <taxon>Craniata</taxon>
        <taxon>Vertebrata</taxon>
        <taxon>Euteleostomi</taxon>
        <taxon>Actinopterygii</taxon>
        <taxon>Neopterygii</taxon>
        <taxon>Teleostei</taxon>
        <taxon>Ostariophysi</taxon>
        <taxon>Cypriniformes</taxon>
        <taxon>Cyprinidae</taxon>
        <taxon>Labeoninae</taxon>
        <taxon>Labeonini</taxon>
        <taxon>Cirrhinus</taxon>
    </lineage>
</organism>
<keyword evidence="3" id="KW-1185">Reference proteome</keyword>
<comment type="caution">
    <text evidence="2">The sequence shown here is derived from an EMBL/GenBank/DDBJ whole genome shotgun (WGS) entry which is preliminary data.</text>
</comment>
<keyword evidence="1" id="KW-1133">Transmembrane helix</keyword>